<dbReference type="SUPFAM" id="SSF63829">
    <property type="entry name" value="Calcium-dependent phosphotriesterase"/>
    <property type="match status" value="1"/>
</dbReference>
<dbReference type="Pfam" id="PF08450">
    <property type="entry name" value="SGL"/>
    <property type="match status" value="1"/>
</dbReference>
<name>A0ABT3BES7_9RHOB</name>
<dbReference type="InterPro" id="IPR011042">
    <property type="entry name" value="6-blade_b-propeller_TolB-like"/>
</dbReference>
<keyword evidence="4" id="KW-1185">Reference proteome</keyword>
<organism evidence="3 4">
    <name type="scientific">Roseobacter sinensis</name>
    <dbReference type="NCBI Taxonomy" id="2931391"/>
    <lineage>
        <taxon>Bacteria</taxon>
        <taxon>Pseudomonadati</taxon>
        <taxon>Pseudomonadota</taxon>
        <taxon>Alphaproteobacteria</taxon>
        <taxon>Rhodobacterales</taxon>
        <taxon>Roseobacteraceae</taxon>
        <taxon>Roseobacter</taxon>
    </lineage>
</organism>
<dbReference type="InterPro" id="IPR013658">
    <property type="entry name" value="SGL"/>
</dbReference>
<reference evidence="3 4" key="1">
    <citation type="submission" date="2022-04" db="EMBL/GenBank/DDBJ databases">
        <title>Roseobacter sp. WL0113 is a bacterium isolated from neritic sediment.</title>
        <authorList>
            <person name="Wang L."/>
            <person name="He W."/>
            <person name="Zhang D.-F."/>
        </authorList>
    </citation>
    <scope>NUCLEOTIDE SEQUENCE [LARGE SCALE GENOMIC DNA]</scope>
    <source>
        <strain evidence="3 4">WL0113</strain>
    </source>
</reference>
<accession>A0ABT3BES7</accession>
<sequence>MLTDAFEVIDKRFTRYAMGNVHLETLYTGTRWAEGPAYFAAGKYLIWSDIPNDRLLRYDETSGAVSEFLRPCRNHNGHTVDRDGRLVSCEHRGRCVSRIEVDGSTTILADRFEGKRLNSPNDVVVKSDGSIWFTDPTYGIDSEYEGDKAEAEIDGSYVYRIDPVSGAVSAVITDMVKPNGLAFSPDESLLYVADTGATHVEDGPRHIRRFAVGAGDSLSGGEIFATSDTGLFDGFRVDLHGNIWTSAGDGVHCYTPEGDLIGKILTGEVVANVEFGGIKRNRLFICATTTLRAVYLNTRAAQRP</sequence>
<gene>
    <name evidence="3" type="ORF">MUB52_11670</name>
</gene>
<evidence type="ECO:0000313" key="3">
    <source>
        <dbReference type="EMBL" id="MCV3272086.1"/>
    </source>
</evidence>
<dbReference type="PRINTS" id="PR01790">
    <property type="entry name" value="SMP30FAMILY"/>
</dbReference>
<dbReference type="PANTHER" id="PTHR47572">
    <property type="entry name" value="LIPOPROTEIN-RELATED"/>
    <property type="match status" value="1"/>
</dbReference>
<comment type="caution">
    <text evidence="3">The sequence shown here is derived from an EMBL/GenBank/DDBJ whole genome shotgun (WGS) entry which is preliminary data.</text>
</comment>
<evidence type="ECO:0000256" key="1">
    <source>
        <dbReference type="ARBA" id="ARBA00022801"/>
    </source>
</evidence>
<dbReference type="Proteomes" id="UP001208690">
    <property type="component" value="Unassembled WGS sequence"/>
</dbReference>
<evidence type="ECO:0000259" key="2">
    <source>
        <dbReference type="Pfam" id="PF08450"/>
    </source>
</evidence>
<dbReference type="RefSeq" id="WP_263844410.1">
    <property type="nucleotide sequence ID" value="NZ_JALIEB010000006.1"/>
</dbReference>
<dbReference type="InterPro" id="IPR005511">
    <property type="entry name" value="SMP-30"/>
</dbReference>
<proteinExistence type="predicted"/>
<dbReference type="EMBL" id="JALIEB010000006">
    <property type="protein sequence ID" value="MCV3272086.1"/>
    <property type="molecule type" value="Genomic_DNA"/>
</dbReference>
<keyword evidence="1" id="KW-0378">Hydrolase</keyword>
<dbReference type="PANTHER" id="PTHR47572:SF4">
    <property type="entry name" value="LACTONASE DRP35"/>
    <property type="match status" value="1"/>
</dbReference>
<protein>
    <submittedName>
        <fullName evidence="3">SMP-30/gluconolactonase/LRE family protein</fullName>
    </submittedName>
</protein>
<evidence type="ECO:0000313" key="4">
    <source>
        <dbReference type="Proteomes" id="UP001208690"/>
    </source>
</evidence>
<feature type="domain" description="SMP-30/Gluconolactonase/LRE-like region" evidence="2">
    <location>
        <begin position="32"/>
        <end position="287"/>
    </location>
</feature>
<dbReference type="InterPro" id="IPR051262">
    <property type="entry name" value="SMP-30/CGR1_Lactonase"/>
</dbReference>
<dbReference type="Gene3D" id="2.120.10.30">
    <property type="entry name" value="TolB, C-terminal domain"/>
    <property type="match status" value="1"/>
</dbReference>